<sequence>MEESLLTTSFMLTYKVMNSSMKFHALILHNKMEWSNERTNILLKQLDCIVFVHLHKHQRSNLDLSVVQCIFLGYVTHTKGYRCCDLIGNQHDKTMIATPLSNVPDDDSPEVVHKVRSLEPSLDENFNINIGYKLPFMHTRGKPQNRYSPKIEKGCSKYPIANYVTTQRLSKSLQSFVHKMSSCHVATGSEWIHRKVQSVISGQRLYPNIMRRLSPTVKLKAERILLSLVTNLDWSLHQYDVKNAFLYKDLKEEVYMDIQKINCYAN</sequence>
<dbReference type="OrthoDB" id="411615at2759"/>
<dbReference type="InterPro" id="IPR057670">
    <property type="entry name" value="SH3_retrovirus"/>
</dbReference>
<feature type="non-terminal residue" evidence="2">
    <location>
        <position position="1"/>
    </location>
</feature>
<comment type="caution">
    <text evidence="2">The sequence shown here is derived from an EMBL/GenBank/DDBJ whole genome shotgun (WGS) entry which is preliminary data.</text>
</comment>
<evidence type="ECO:0000259" key="1">
    <source>
        <dbReference type="Pfam" id="PF25597"/>
    </source>
</evidence>
<accession>A0A371HDV2</accession>
<gene>
    <name evidence="2" type="ORF">CR513_15764</name>
</gene>
<organism evidence="2 3">
    <name type="scientific">Mucuna pruriens</name>
    <name type="common">Velvet bean</name>
    <name type="synonym">Dolichos pruriens</name>
    <dbReference type="NCBI Taxonomy" id="157652"/>
    <lineage>
        <taxon>Eukaryota</taxon>
        <taxon>Viridiplantae</taxon>
        <taxon>Streptophyta</taxon>
        <taxon>Embryophyta</taxon>
        <taxon>Tracheophyta</taxon>
        <taxon>Spermatophyta</taxon>
        <taxon>Magnoliopsida</taxon>
        <taxon>eudicotyledons</taxon>
        <taxon>Gunneridae</taxon>
        <taxon>Pentapetalae</taxon>
        <taxon>rosids</taxon>
        <taxon>fabids</taxon>
        <taxon>Fabales</taxon>
        <taxon>Fabaceae</taxon>
        <taxon>Papilionoideae</taxon>
        <taxon>50 kb inversion clade</taxon>
        <taxon>NPAAA clade</taxon>
        <taxon>indigoferoid/millettioid clade</taxon>
        <taxon>Phaseoleae</taxon>
        <taxon>Mucuna</taxon>
    </lineage>
</organism>
<dbReference type="Proteomes" id="UP000257109">
    <property type="component" value="Unassembled WGS sequence"/>
</dbReference>
<dbReference type="EMBL" id="QJKJ01002869">
    <property type="protein sequence ID" value="RDY00976.1"/>
    <property type="molecule type" value="Genomic_DNA"/>
</dbReference>
<dbReference type="Pfam" id="PF25597">
    <property type="entry name" value="SH3_retrovirus"/>
    <property type="match status" value="1"/>
</dbReference>
<reference evidence="2" key="1">
    <citation type="submission" date="2018-05" db="EMBL/GenBank/DDBJ databases">
        <title>Draft genome of Mucuna pruriens seed.</title>
        <authorList>
            <person name="Nnadi N.E."/>
            <person name="Vos R."/>
            <person name="Hasami M.H."/>
            <person name="Devisetty U.K."/>
            <person name="Aguiy J.C."/>
        </authorList>
    </citation>
    <scope>NUCLEOTIDE SEQUENCE [LARGE SCALE GENOMIC DNA]</scope>
    <source>
        <strain evidence="2">JCA_2017</strain>
    </source>
</reference>
<proteinExistence type="predicted"/>
<name>A0A371HDV2_MUCPR</name>
<feature type="domain" description="Retroviral polymerase SH3-like" evidence="1">
    <location>
        <begin position="48"/>
        <end position="88"/>
    </location>
</feature>
<keyword evidence="3" id="KW-1185">Reference proteome</keyword>
<dbReference type="AlphaFoldDB" id="A0A371HDV2"/>
<protein>
    <recommendedName>
        <fullName evidence="1">Retroviral polymerase SH3-like domain-containing protein</fullName>
    </recommendedName>
</protein>
<evidence type="ECO:0000313" key="3">
    <source>
        <dbReference type="Proteomes" id="UP000257109"/>
    </source>
</evidence>
<evidence type="ECO:0000313" key="2">
    <source>
        <dbReference type="EMBL" id="RDY00976.1"/>
    </source>
</evidence>